<protein>
    <submittedName>
        <fullName evidence="2">LGFP repeat protein</fullName>
    </submittedName>
</protein>
<dbReference type="AlphaFoldDB" id="B9XRY9"/>
<sequence length="348" mass="38012" precursor="true">MKTKKSWFIAGGVLLLLNSLTLTAFAATYRVYATREGLVGGQTANGHIIASRDHFCALPSGTVLNCNGCRNYTVNIRYPGNGRTVTGVPVWDIGPWNTKDNYWHAPRAEFGNVPLGLPESQDAYQNGYNGGHDEFGRVVANPAGIDLADGTFWDDLGMVNNDWVEVTYNWEPDCNYLLVGGAIKVHYDGMGGCDSLLGGPLIGETTTPDGIGRYNHFANHGSIYWTSAYGAWSIHGLIRDHWQALGWETSALGYPVTDETGTPDGVGRYNHFKNPRLNNQGGSIYWTPALGAHEVHGAIRDFWANQGWERGPLGYPTSDEYAVSVGRRSDFEHGTITFNSTTGQTTSP</sequence>
<gene>
    <name evidence="2" type="ORF">Cflav_PD0373</name>
</gene>
<dbReference type="Proteomes" id="UP000003688">
    <property type="component" value="Unassembled WGS sequence"/>
</dbReference>
<keyword evidence="1" id="KW-0732">Signal</keyword>
<reference evidence="2 3" key="1">
    <citation type="journal article" date="2011" name="J. Bacteriol.">
        <title>Genome sequence of 'Pedosphaera parvula' Ellin514, an aerobic Verrucomicrobial isolate from pasture soil.</title>
        <authorList>
            <person name="Kant R."/>
            <person name="van Passel M.W."/>
            <person name="Sangwan P."/>
            <person name="Palva A."/>
            <person name="Lucas S."/>
            <person name="Copeland A."/>
            <person name="Lapidus A."/>
            <person name="Glavina Del Rio T."/>
            <person name="Dalin E."/>
            <person name="Tice H."/>
            <person name="Bruce D."/>
            <person name="Goodwin L."/>
            <person name="Pitluck S."/>
            <person name="Chertkov O."/>
            <person name="Larimer F.W."/>
            <person name="Land M.L."/>
            <person name="Hauser L."/>
            <person name="Brettin T.S."/>
            <person name="Detter J.C."/>
            <person name="Han S."/>
            <person name="de Vos W.M."/>
            <person name="Janssen P.H."/>
            <person name="Smidt H."/>
        </authorList>
    </citation>
    <scope>NUCLEOTIDE SEQUENCE [LARGE SCALE GENOMIC DNA]</scope>
    <source>
        <strain evidence="2 3">Ellin514</strain>
    </source>
</reference>
<dbReference type="Pfam" id="PF08310">
    <property type="entry name" value="LGFP"/>
    <property type="match status" value="3"/>
</dbReference>
<dbReference type="InterPro" id="IPR013207">
    <property type="entry name" value="LGFP"/>
</dbReference>
<comment type="caution">
    <text evidence="2">The sequence shown here is derived from an EMBL/GenBank/DDBJ whole genome shotgun (WGS) entry which is preliminary data.</text>
</comment>
<accession>B9XRY9</accession>
<evidence type="ECO:0000313" key="3">
    <source>
        <dbReference type="Proteomes" id="UP000003688"/>
    </source>
</evidence>
<feature type="chain" id="PRO_5002893411" evidence="1">
    <location>
        <begin position="27"/>
        <end position="348"/>
    </location>
</feature>
<keyword evidence="3" id="KW-1185">Reference proteome</keyword>
<dbReference type="STRING" id="320771.Cflav_PD0373"/>
<dbReference type="EMBL" id="ABOX02000070">
    <property type="protein sequence ID" value="EEF57400.1"/>
    <property type="molecule type" value="Genomic_DNA"/>
</dbReference>
<proteinExistence type="predicted"/>
<evidence type="ECO:0000256" key="1">
    <source>
        <dbReference type="SAM" id="SignalP"/>
    </source>
</evidence>
<name>B9XRY9_PEDPL</name>
<organism evidence="2 3">
    <name type="scientific">Pedosphaera parvula (strain Ellin514)</name>
    <dbReference type="NCBI Taxonomy" id="320771"/>
    <lineage>
        <taxon>Bacteria</taxon>
        <taxon>Pseudomonadati</taxon>
        <taxon>Verrucomicrobiota</taxon>
        <taxon>Pedosphaerae</taxon>
        <taxon>Pedosphaerales</taxon>
        <taxon>Pedosphaeraceae</taxon>
        <taxon>Pedosphaera</taxon>
    </lineage>
</organism>
<feature type="signal peptide" evidence="1">
    <location>
        <begin position="1"/>
        <end position="26"/>
    </location>
</feature>
<dbReference type="RefSeq" id="WP_007418572.1">
    <property type="nucleotide sequence ID" value="NZ_ABOX02000070.1"/>
</dbReference>
<evidence type="ECO:0000313" key="2">
    <source>
        <dbReference type="EMBL" id="EEF57400.1"/>
    </source>
</evidence>